<evidence type="ECO:0000256" key="5">
    <source>
        <dbReference type="RuleBase" id="RU363041"/>
    </source>
</evidence>
<feature type="transmembrane region" description="Helical" evidence="5">
    <location>
        <begin position="305"/>
        <end position="325"/>
    </location>
</feature>
<evidence type="ECO:0000313" key="7">
    <source>
        <dbReference type="Proteomes" id="UP000033423"/>
    </source>
</evidence>
<dbReference type="Proteomes" id="UP000033423">
    <property type="component" value="Unassembled WGS sequence"/>
</dbReference>
<reference evidence="6 7" key="1">
    <citation type="submission" date="2015-02" db="EMBL/GenBank/DDBJ databases">
        <title>Single-cell genomics of uncultivated deep-branching MTB reveals a conserved set of magnetosome genes.</title>
        <authorList>
            <person name="Kolinko S."/>
            <person name="Richter M."/>
            <person name="Glockner F.O."/>
            <person name="Brachmann A."/>
            <person name="Schuler D."/>
        </authorList>
    </citation>
    <scope>NUCLEOTIDE SEQUENCE [LARGE SCALE GENOMIC DNA]</scope>
    <source>
        <strain evidence="6">TM-1</strain>
    </source>
</reference>
<keyword evidence="2 5" id="KW-0812">Transmembrane</keyword>
<gene>
    <name evidence="6" type="ORF">MBAV_002960</name>
</gene>
<protein>
    <recommendedName>
        <fullName evidence="5">Probable membrane transporter protein</fullName>
    </recommendedName>
</protein>
<name>A0A0F3GSP3_9BACT</name>
<feature type="transmembrane region" description="Helical" evidence="5">
    <location>
        <begin position="243"/>
        <end position="267"/>
    </location>
</feature>
<dbReference type="InterPro" id="IPR002781">
    <property type="entry name" value="TM_pro_TauE-like"/>
</dbReference>
<evidence type="ECO:0000313" key="6">
    <source>
        <dbReference type="EMBL" id="KJU84837.1"/>
    </source>
</evidence>
<feature type="transmembrane region" description="Helical" evidence="5">
    <location>
        <begin position="135"/>
        <end position="155"/>
    </location>
</feature>
<feature type="transmembrane region" description="Helical" evidence="5">
    <location>
        <begin position="96"/>
        <end position="128"/>
    </location>
</feature>
<evidence type="ECO:0000256" key="2">
    <source>
        <dbReference type="ARBA" id="ARBA00022692"/>
    </source>
</evidence>
<dbReference type="PANTHER" id="PTHR43701">
    <property type="entry name" value="MEMBRANE TRANSPORTER PROTEIN MJ0441-RELATED"/>
    <property type="match status" value="1"/>
</dbReference>
<dbReference type="GO" id="GO:0005886">
    <property type="term" value="C:plasma membrane"/>
    <property type="evidence" value="ECO:0007669"/>
    <property type="project" value="UniProtKB-SubCell"/>
</dbReference>
<comment type="similarity">
    <text evidence="5">Belongs to the 4-toluene sulfonate uptake permease (TSUP) (TC 2.A.102) family.</text>
</comment>
<dbReference type="InterPro" id="IPR051598">
    <property type="entry name" value="TSUP/Inactive_protease-like"/>
</dbReference>
<keyword evidence="3 5" id="KW-1133">Transmembrane helix</keyword>
<dbReference type="AlphaFoldDB" id="A0A0F3GSP3"/>
<evidence type="ECO:0000256" key="3">
    <source>
        <dbReference type="ARBA" id="ARBA00022989"/>
    </source>
</evidence>
<keyword evidence="7" id="KW-1185">Reference proteome</keyword>
<dbReference type="Pfam" id="PF01925">
    <property type="entry name" value="TauE"/>
    <property type="match status" value="1"/>
</dbReference>
<evidence type="ECO:0000256" key="4">
    <source>
        <dbReference type="ARBA" id="ARBA00023136"/>
    </source>
</evidence>
<feature type="transmembrane region" description="Helical" evidence="5">
    <location>
        <begin position="279"/>
        <end position="299"/>
    </location>
</feature>
<proteinExistence type="inferred from homology"/>
<dbReference type="PANTHER" id="PTHR43701:SF2">
    <property type="entry name" value="MEMBRANE TRANSPORTER PROTEIN YJNA-RELATED"/>
    <property type="match status" value="1"/>
</dbReference>
<feature type="transmembrane region" description="Helical" evidence="5">
    <location>
        <begin position="192"/>
        <end position="210"/>
    </location>
</feature>
<organism evidence="6 7">
    <name type="scientific">Candidatus Magnetobacterium bavaricum</name>
    <dbReference type="NCBI Taxonomy" id="29290"/>
    <lineage>
        <taxon>Bacteria</taxon>
        <taxon>Pseudomonadati</taxon>
        <taxon>Nitrospirota</taxon>
        <taxon>Thermodesulfovibrionia</taxon>
        <taxon>Thermodesulfovibrionales</taxon>
        <taxon>Candidatus Magnetobacteriaceae</taxon>
        <taxon>Candidatus Magnetobacterium</taxon>
    </lineage>
</organism>
<comment type="caution">
    <text evidence="6">The sequence shown here is derived from an EMBL/GenBank/DDBJ whole genome shotgun (WGS) entry which is preliminary data.</text>
</comment>
<feature type="transmembrane region" description="Helical" evidence="5">
    <location>
        <begin position="337"/>
        <end position="355"/>
    </location>
</feature>
<comment type="subcellular location">
    <subcellularLocation>
        <location evidence="5">Cell membrane</location>
        <topology evidence="5">Multi-pass membrane protein</topology>
    </subcellularLocation>
    <subcellularLocation>
        <location evidence="1">Membrane</location>
        <topology evidence="1">Multi-pass membrane protein</topology>
    </subcellularLocation>
</comment>
<keyword evidence="5" id="KW-1003">Cell membrane</keyword>
<feature type="transmembrane region" description="Helical" evidence="5">
    <location>
        <begin position="167"/>
        <end position="185"/>
    </location>
</feature>
<sequence length="358" mass="38476">MLMKSIQKTAQKMTQKAVVEMTTQNPLLLLLILGAICCGAWLMFDTTSTTGMSAKPPAITVNPDAMPDADAVVLETTPMIGVGQTLHEPIDGFFEIVVLLVVGVSIGFIGTLIGAGGGFLVVPVLIIFYKFIPHYAVGTSMIIVFLNALSGTFAYVSQKRIDYEIGIKYSVVAIPGVIIGALFALNISINAFYAIFAMLLTVMAYILIFVNDFYLVRENVEDQPMRRTMRDAFGTTYVYSPDMAVGFSGSFIVGIISGLLGLGGGIIHVPFMNFIGMPLHVATATSHFIIVITSFFGLITFLGLGAINVDYAVVLGIGSILGAYYGARASIKTHSEMLKKIIAILLVLLSIKLFLNIT</sequence>
<keyword evidence="4 5" id="KW-0472">Membrane</keyword>
<dbReference type="EMBL" id="LACI01001272">
    <property type="protein sequence ID" value="KJU84837.1"/>
    <property type="molecule type" value="Genomic_DNA"/>
</dbReference>
<evidence type="ECO:0000256" key="1">
    <source>
        <dbReference type="ARBA" id="ARBA00004141"/>
    </source>
</evidence>
<accession>A0A0F3GSP3</accession>